<dbReference type="FunFam" id="3.30.413.10:FF:000014">
    <property type="entry name" value="Sulfite reductase [ferredoxin], chloroplastic"/>
    <property type="match status" value="1"/>
</dbReference>
<dbReference type="EC" id="1.8.7.1" evidence="6"/>
<evidence type="ECO:0000256" key="5">
    <source>
        <dbReference type="ARBA" id="ARBA00011245"/>
    </source>
</evidence>
<evidence type="ECO:0000256" key="10">
    <source>
        <dbReference type="ARBA" id="ARBA00022784"/>
    </source>
</evidence>
<evidence type="ECO:0000256" key="6">
    <source>
        <dbReference type="ARBA" id="ARBA00012353"/>
    </source>
</evidence>
<evidence type="ECO:0000256" key="8">
    <source>
        <dbReference type="ARBA" id="ARBA00022617"/>
    </source>
</evidence>
<name>K9UI27_CHAP6</name>
<dbReference type="GO" id="GO:0020037">
    <property type="term" value="F:heme binding"/>
    <property type="evidence" value="ECO:0007669"/>
    <property type="project" value="InterPro"/>
</dbReference>
<evidence type="ECO:0000256" key="2">
    <source>
        <dbReference type="ARBA" id="ARBA00001966"/>
    </source>
</evidence>
<comment type="function">
    <text evidence="3">Catalyzes the reduction of sulfite to sulfide, a step in the biosynthesis of sulfur-containing amino acids and cofactors.</text>
</comment>
<evidence type="ECO:0000256" key="15">
    <source>
        <dbReference type="ARBA" id="ARBA00067673"/>
    </source>
</evidence>
<dbReference type="HOGENOM" id="CLU_001975_3_0_3"/>
<dbReference type="EMBL" id="CP003600">
    <property type="protein sequence ID" value="AFY94470.1"/>
    <property type="molecule type" value="Genomic_DNA"/>
</dbReference>
<keyword evidence="11" id="KW-0560">Oxidoreductase</keyword>
<evidence type="ECO:0000313" key="18">
    <source>
        <dbReference type="EMBL" id="AFY94470.1"/>
    </source>
</evidence>
<evidence type="ECO:0000256" key="7">
    <source>
        <dbReference type="ARBA" id="ARBA00022485"/>
    </source>
</evidence>
<evidence type="ECO:0000256" key="11">
    <source>
        <dbReference type="ARBA" id="ARBA00023002"/>
    </source>
</evidence>
<dbReference type="eggNOG" id="COG0155">
    <property type="taxonomic scope" value="Bacteria"/>
</dbReference>
<dbReference type="AlphaFoldDB" id="K9UI27"/>
<comment type="catalytic activity">
    <reaction evidence="14">
        <text>hydrogen sulfide + 6 oxidized [2Fe-2S]-[ferredoxin] + 3 H2O = sulfite + 6 reduced [2Fe-2S]-[ferredoxin] + 7 H(+)</text>
        <dbReference type="Rhea" id="RHEA:23132"/>
        <dbReference type="Rhea" id="RHEA-COMP:10000"/>
        <dbReference type="Rhea" id="RHEA-COMP:10001"/>
        <dbReference type="ChEBI" id="CHEBI:15377"/>
        <dbReference type="ChEBI" id="CHEBI:15378"/>
        <dbReference type="ChEBI" id="CHEBI:17359"/>
        <dbReference type="ChEBI" id="CHEBI:29919"/>
        <dbReference type="ChEBI" id="CHEBI:33737"/>
        <dbReference type="ChEBI" id="CHEBI:33738"/>
        <dbReference type="EC" id="1.8.7.1"/>
    </reaction>
</comment>
<reference evidence="18 19" key="1">
    <citation type="submission" date="2012-05" db="EMBL/GenBank/DDBJ databases">
        <title>Finished chromosome of genome of Chamaesiphon sp. PCC 6605.</title>
        <authorList>
            <consortium name="US DOE Joint Genome Institute"/>
            <person name="Gugger M."/>
            <person name="Coursin T."/>
            <person name="Rippka R."/>
            <person name="Tandeau De Marsac N."/>
            <person name="Huntemann M."/>
            <person name="Wei C.-L."/>
            <person name="Han J."/>
            <person name="Detter J.C."/>
            <person name="Han C."/>
            <person name="Tapia R."/>
            <person name="Chen A."/>
            <person name="Kyrpides N."/>
            <person name="Mavromatis K."/>
            <person name="Markowitz V."/>
            <person name="Szeto E."/>
            <person name="Ivanova N."/>
            <person name="Pagani I."/>
            <person name="Pati A."/>
            <person name="Goodwin L."/>
            <person name="Nordberg H.P."/>
            <person name="Cantor M.N."/>
            <person name="Hua S.X."/>
            <person name="Woyke T."/>
            <person name="Kerfeld C.A."/>
        </authorList>
    </citation>
    <scope>NUCLEOTIDE SEQUENCE [LARGE SCALE GENOMIC DNA]</scope>
    <source>
        <strain evidence="19">ATCC 27169 / PCC 6605</strain>
    </source>
</reference>
<dbReference type="PATRIC" id="fig|1173020.3.peg.3995"/>
<keyword evidence="19" id="KW-1185">Reference proteome</keyword>
<dbReference type="GO" id="GO:0050311">
    <property type="term" value="F:sulfite reductase (ferredoxin) activity"/>
    <property type="evidence" value="ECO:0007669"/>
    <property type="project" value="UniProtKB-EC"/>
</dbReference>
<dbReference type="PANTHER" id="PTHR11493">
    <property type="entry name" value="SULFITE REDUCTASE [NADPH] SUBUNIT BETA-RELATED"/>
    <property type="match status" value="1"/>
</dbReference>
<evidence type="ECO:0000256" key="9">
    <source>
        <dbReference type="ARBA" id="ARBA00022723"/>
    </source>
</evidence>
<dbReference type="STRING" id="1173020.Cha6605_3478"/>
<keyword evidence="13" id="KW-0411">Iron-sulfur</keyword>
<dbReference type="PROSITE" id="PS00365">
    <property type="entry name" value="NIR_SIR"/>
    <property type="match status" value="1"/>
</dbReference>
<dbReference type="PRINTS" id="PR00397">
    <property type="entry name" value="SIROHAEM"/>
</dbReference>
<keyword evidence="7" id="KW-0004">4Fe-4S</keyword>
<dbReference type="Pfam" id="PF01077">
    <property type="entry name" value="NIR_SIR"/>
    <property type="match status" value="2"/>
</dbReference>
<proteinExistence type="inferred from homology"/>
<comment type="subunit">
    <text evidence="5">Monomer.</text>
</comment>
<dbReference type="SUPFAM" id="SSF56014">
    <property type="entry name" value="Nitrite and sulphite reductase 4Fe-4S domain-like"/>
    <property type="match status" value="2"/>
</dbReference>
<dbReference type="InterPro" id="IPR011787">
    <property type="entry name" value="SiR_ferredoxin-dep"/>
</dbReference>
<dbReference type="NCBIfam" id="NF010029">
    <property type="entry name" value="PRK13504.1"/>
    <property type="match status" value="1"/>
</dbReference>
<dbReference type="Proteomes" id="UP000010366">
    <property type="component" value="Chromosome"/>
</dbReference>
<dbReference type="GO" id="GO:0016002">
    <property type="term" value="F:sulfite reductase activity"/>
    <property type="evidence" value="ECO:0007669"/>
    <property type="project" value="TreeGrafter"/>
</dbReference>
<evidence type="ECO:0000313" key="19">
    <source>
        <dbReference type="Proteomes" id="UP000010366"/>
    </source>
</evidence>
<dbReference type="KEGG" id="cmp:Cha6605_3478"/>
<evidence type="ECO:0000256" key="13">
    <source>
        <dbReference type="ARBA" id="ARBA00023014"/>
    </source>
</evidence>
<gene>
    <name evidence="18" type="ORF">Cha6605_3478</name>
</gene>
<evidence type="ECO:0000256" key="3">
    <source>
        <dbReference type="ARBA" id="ARBA00003247"/>
    </source>
</evidence>
<comment type="cofactor">
    <cofactor evidence="2">
        <name>[4Fe-4S] cluster</name>
        <dbReference type="ChEBI" id="CHEBI:49883"/>
    </cofactor>
</comment>
<evidence type="ECO:0000256" key="12">
    <source>
        <dbReference type="ARBA" id="ARBA00023004"/>
    </source>
</evidence>
<keyword evidence="12" id="KW-0408">Iron</keyword>
<comment type="similarity">
    <text evidence="4">Belongs to the nitrite and sulfite reductase 4Fe-4S domain family.</text>
</comment>
<keyword evidence="10" id="KW-0883">Thioether bond</keyword>
<dbReference type="InterPro" id="IPR045854">
    <property type="entry name" value="NO2/SO3_Rdtase_4Fe4S_sf"/>
</dbReference>
<dbReference type="GO" id="GO:0000103">
    <property type="term" value="P:sulfate assimilation"/>
    <property type="evidence" value="ECO:0007669"/>
    <property type="project" value="TreeGrafter"/>
</dbReference>
<dbReference type="InterPro" id="IPR006066">
    <property type="entry name" value="NO2/SO3_Rdtase_FeS/sirohaem_BS"/>
</dbReference>
<evidence type="ECO:0000256" key="4">
    <source>
        <dbReference type="ARBA" id="ARBA00010429"/>
    </source>
</evidence>
<dbReference type="NCBIfam" id="TIGR02042">
    <property type="entry name" value="sir"/>
    <property type="match status" value="1"/>
</dbReference>
<dbReference type="Gene3D" id="3.30.413.10">
    <property type="entry name" value="Sulfite Reductase Hemoprotein, domain 1"/>
    <property type="match status" value="2"/>
</dbReference>
<feature type="domain" description="Nitrite/sulphite reductase 4Fe-4S" evidence="16">
    <location>
        <begin position="443"/>
        <end position="579"/>
    </location>
</feature>
<sequence length="581" mass="65480">MVTTSTPKKLAKVEHLKTDSNYLREPVASELLLDTNYFTEDAIQILKFHGSYQQDNRDNRVKGEEKDYQMMLRTRNPGGFIPPQLYLALDRLASDYGNETIRATTRQGFQMHGILKKNLKPAITAIVQNMGSTLGACGDLNRNVMAPPAPFKNKPEYRYALTYADRIADLLTPQSGAYYEVWLDGEKVISGEPAPEVKAALTKDLDPTIFPGDAEPLYGMQYMPRKFKIAITVPGDNSIDIFSQDLGLVVITNPKGQLLGFNVYAGGGLGRTHNKEETFARIADPIGYVTKANIYDLVKAIVSTQRDYGDRTNRRHARMKYLIHDWGVAKFKAKVEEYYGKKIQPLKQLPAFKYLDFLGWHEQGDGKLFLGISVVNGRIKDDGDFKLRTALREIVQTYQIPMRVTPHQNVLIYDIKPADRDKIDKILIANGVEPDPTKIDTLVRYSMACPALPTCGLAVTESERVAPSVNERFRALLDKLGLPDEQFVIRMTGCPNGCARPYMAEVGFVGSFPESYQVWLAGCPAQTRLAQVYTDRMHINDLETFFTPMLEYFKIDRKPDEGFGDFCNRVGLASIREVCKH</sequence>
<organism evidence="18 19">
    <name type="scientific">Chamaesiphon minutus (strain ATCC 27169 / PCC 6605)</name>
    <dbReference type="NCBI Taxonomy" id="1173020"/>
    <lineage>
        <taxon>Bacteria</taxon>
        <taxon>Bacillati</taxon>
        <taxon>Cyanobacteriota</taxon>
        <taxon>Cyanophyceae</taxon>
        <taxon>Gomontiellales</taxon>
        <taxon>Chamaesiphonaceae</taxon>
        <taxon>Chamaesiphon</taxon>
    </lineage>
</organism>
<feature type="domain" description="Nitrite/sulphite reductase 4Fe-4S" evidence="16">
    <location>
        <begin position="166"/>
        <end position="342"/>
    </location>
</feature>
<keyword evidence="9" id="KW-0479">Metal-binding</keyword>
<dbReference type="Pfam" id="PF03460">
    <property type="entry name" value="NIR_SIR_ferr"/>
    <property type="match status" value="2"/>
</dbReference>
<dbReference type="InterPro" id="IPR006067">
    <property type="entry name" value="NO2/SO3_Rdtase_4Fe4S_dom"/>
</dbReference>
<protein>
    <recommendedName>
        <fullName evidence="15">Sulfite reductase [ferredoxin]</fullName>
        <ecNumber evidence="6">1.8.7.1</ecNumber>
    </recommendedName>
</protein>
<dbReference type="PANTHER" id="PTHR11493:SF47">
    <property type="entry name" value="SULFITE REDUCTASE [NADPH] SUBUNIT BETA"/>
    <property type="match status" value="1"/>
</dbReference>
<dbReference type="InterPro" id="IPR045169">
    <property type="entry name" value="NO2/SO3_Rdtase_4Fe4S_prot"/>
</dbReference>
<evidence type="ECO:0000256" key="1">
    <source>
        <dbReference type="ARBA" id="ARBA00001929"/>
    </source>
</evidence>
<keyword evidence="8" id="KW-0349">Heme</keyword>
<evidence type="ECO:0000256" key="14">
    <source>
        <dbReference type="ARBA" id="ARBA00049518"/>
    </source>
</evidence>
<feature type="domain" description="Nitrite/Sulfite reductase ferredoxin-like" evidence="17">
    <location>
        <begin position="65"/>
        <end position="124"/>
    </location>
</feature>
<dbReference type="GO" id="GO:0009337">
    <property type="term" value="C:sulfite reductase complex (NADPH)"/>
    <property type="evidence" value="ECO:0007669"/>
    <property type="project" value="TreeGrafter"/>
</dbReference>
<evidence type="ECO:0000259" key="17">
    <source>
        <dbReference type="Pfam" id="PF03460"/>
    </source>
</evidence>
<evidence type="ECO:0000259" key="16">
    <source>
        <dbReference type="Pfam" id="PF01077"/>
    </source>
</evidence>
<dbReference type="FunFam" id="3.30.413.10:FF:000008">
    <property type="entry name" value="Sulfite reductase [ferredoxin], chloroplastic"/>
    <property type="match status" value="1"/>
</dbReference>
<accession>K9UI27</accession>
<dbReference type="OrthoDB" id="9803707at2"/>
<dbReference type="GO" id="GO:0046872">
    <property type="term" value="F:metal ion binding"/>
    <property type="evidence" value="ECO:0007669"/>
    <property type="project" value="UniProtKB-KW"/>
</dbReference>
<dbReference type="SUPFAM" id="SSF55124">
    <property type="entry name" value="Nitrite/Sulfite reductase N-terminal domain-like"/>
    <property type="match status" value="2"/>
</dbReference>
<comment type="cofactor">
    <cofactor evidence="1">
        <name>siroheme</name>
        <dbReference type="ChEBI" id="CHEBI:60052"/>
    </cofactor>
</comment>
<dbReference type="InterPro" id="IPR036136">
    <property type="entry name" value="Nit/Sulf_reduc_fer-like_dom_sf"/>
</dbReference>
<dbReference type="RefSeq" id="WP_015160599.1">
    <property type="nucleotide sequence ID" value="NC_019697.1"/>
</dbReference>
<dbReference type="GO" id="GO:0051539">
    <property type="term" value="F:4 iron, 4 sulfur cluster binding"/>
    <property type="evidence" value="ECO:0007669"/>
    <property type="project" value="UniProtKB-KW"/>
</dbReference>
<dbReference type="InterPro" id="IPR005117">
    <property type="entry name" value="NiRdtase/SiRdtase_haem-b_fer"/>
</dbReference>
<feature type="domain" description="Nitrite/Sulfite reductase ferredoxin-like" evidence="17">
    <location>
        <begin position="361"/>
        <end position="428"/>
    </location>
</feature>